<dbReference type="CDD" id="cd06433">
    <property type="entry name" value="GT_2_WfgS_like"/>
    <property type="match status" value="1"/>
</dbReference>
<dbReference type="Pfam" id="PF00535">
    <property type="entry name" value="Glycos_transf_2"/>
    <property type="match status" value="1"/>
</dbReference>
<dbReference type="Gene3D" id="3.90.550.10">
    <property type="entry name" value="Spore Coat Polysaccharide Biosynthesis Protein SpsA, Chain A"/>
    <property type="match status" value="1"/>
</dbReference>
<dbReference type="SUPFAM" id="SSF53448">
    <property type="entry name" value="Nucleotide-diphospho-sugar transferases"/>
    <property type="match status" value="1"/>
</dbReference>
<organism evidence="2 3">
    <name type="scientific">Candidatus Opimibacter skivensis</name>
    <dbReference type="NCBI Taxonomy" id="2982028"/>
    <lineage>
        <taxon>Bacteria</taxon>
        <taxon>Pseudomonadati</taxon>
        <taxon>Bacteroidota</taxon>
        <taxon>Saprospiria</taxon>
        <taxon>Saprospirales</taxon>
        <taxon>Saprospiraceae</taxon>
        <taxon>Candidatus Opimibacter</taxon>
    </lineage>
</organism>
<dbReference type="InterPro" id="IPR001173">
    <property type="entry name" value="Glyco_trans_2-like"/>
</dbReference>
<gene>
    <name evidence="2" type="ORF">IPP15_14025</name>
</gene>
<accession>A0A9D7SXH8</accession>
<evidence type="ECO:0000313" key="2">
    <source>
        <dbReference type="EMBL" id="MBK9983480.1"/>
    </source>
</evidence>
<dbReference type="Proteomes" id="UP000808337">
    <property type="component" value="Unassembled WGS sequence"/>
</dbReference>
<dbReference type="InterPro" id="IPR029044">
    <property type="entry name" value="Nucleotide-diphossugar_trans"/>
</dbReference>
<dbReference type="GO" id="GO:0016758">
    <property type="term" value="F:hexosyltransferase activity"/>
    <property type="evidence" value="ECO:0007669"/>
    <property type="project" value="UniProtKB-ARBA"/>
</dbReference>
<evidence type="ECO:0000259" key="1">
    <source>
        <dbReference type="Pfam" id="PF00535"/>
    </source>
</evidence>
<feature type="domain" description="Glycosyltransferase 2-like" evidence="1">
    <location>
        <begin position="3"/>
        <end position="142"/>
    </location>
</feature>
<proteinExistence type="predicted"/>
<reference evidence="2 3" key="1">
    <citation type="submission" date="2020-10" db="EMBL/GenBank/DDBJ databases">
        <title>Connecting structure to function with the recovery of over 1000 high-quality activated sludge metagenome-assembled genomes encoding full-length rRNA genes using long-read sequencing.</title>
        <authorList>
            <person name="Singleton C.M."/>
            <person name="Petriglieri F."/>
            <person name="Kristensen J.M."/>
            <person name="Kirkegaard R.H."/>
            <person name="Michaelsen T.Y."/>
            <person name="Andersen M.H."/>
            <person name="Karst S.M."/>
            <person name="Dueholm M.S."/>
            <person name="Nielsen P.H."/>
            <person name="Albertsen M."/>
        </authorList>
    </citation>
    <scope>NUCLEOTIDE SEQUENCE [LARGE SCALE GENOMIC DNA]</scope>
    <source>
        <strain evidence="2">Ribe_18-Q3-R11-54_MAXAC.273</strain>
    </source>
</reference>
<name>A0A9D7SXH8_9BACT</name>
<dbReference type="PANTHER" id="PTHR22916:SF3">
    <property type="entry name" value="UDP-GLCNAC:BETAGAL BETA-1,3-N-ACETYLGLUCOSAMINYLTRANSFERASE-LIKE PROTEIN 1"/>
    <property type="match status" value="1"/>
</dbReference>
<dbReference type="AlphaFoldDB" id="A0A9D7SXH8"/>
<comment type="caution">
    <text evidence="2">The sequence shown here is derived from an EMBL/GenBank/DDBJ whole genome shotgun (WGS) entry which is preliminary data.</text>
</comment>
<sequence>MVSIITASYNSERTIKDTLTSVAMQDYFPIEHIIIDGRSADRTIDIVKNFSHIKKIISEKDNGIYDAMNKGIKECSGDIIGILNSDDFYPNPNVISSVVEKMQAENTSALYGDLIYVSQNNIKKRLRTWIAGEFKASKFLYGWMPPHPTFFVRREMYDRWGLFNTSLRSAADYELMLRFLYKHQISVSYLHQIIVKMRAGGVSNSSIANRIRANKEDSEAWRLNGLKPRFYTSWLKPLRKVSQFIHDKKENE</sequence>
<protein>
    <submittedName>
        <fullName evidence="2">Glycosyltransferase</fullName>
    </submittedName>
</protein>
<evidence type="ECO:0000313" key="3">
    <source>
        <dbReference type="Proteomes" id="UP000808337"/>
    </source>
</evidence>
<dbReference type="PANTHER" id="PTHR22916">
    <property type="entry name" value="GLYCOSYLTRANSFERASE"/>
    <property type="match status" value="1"/>
</dbReference>
<dbReference type="EMBL" id="JADKGY010000020">
    <property type="protein sequence ID" value="MBK9983480.1"/>
    <property type="molecule type" value="Genomic_DNA"/>
</dbReference>